<gene>
    <name evidence="3" type="ORF">PCOR1329_LOCUS72969</name>
</gene>
<dbReference type="PANTHER" id="PTHR46363:SF1">
    <property type="entry name" value="DEOXYRIBONUCLEASE TATDN2-RELATED"/>
    <property type="match status" value="1"/>
</dbReference>
<evidence type="ECO:0000256" key="2">
    <source>
        <dbReference type="SAM" id="MobiDB-lite"/>
    </source>
</evidence>
<proteinExistence type="predicted"/>
<dbReference type="PANTHER" id="PTHR46363">
    <property type="entry name" value="DEOXYRIBONUCLEASE TATDN2-RELATED"/>
    <property type="match status" value="1"/>
</dbReference>
<accession>A0ABN9X6U3</accession>
<dbReference type="Gene3D" id="3.20.20.140">
    <property type="entry name" value="Metal-dependent hydrolases"/>
    <property type="match status" value="1"/>
</dbReference>
<comment type="caution">
    <text evidence="3">The sequence shown here is derived from an EMBL/GenBank/DDBJ whole genome shotgun (WGS) entry which is preliminary data.</text>
</comment>
<dbReference type="Pfam" id="PF01026">
    <property type="entry name" value="TatD_DNase"/>
    <property type="match status" value="1"/>
</dbReference>
<protein>
    <recommendedName>
        <fullName evidence="5">TatD related DNase</fullName>
    </recommendedName>
</protein>
<dbReference type="SUPFAM" id="SSF51556">
    <property type="entry name" value="Metallo-dependent hydrolases"/>
    <property type="match status" value="1"/>
</dbReference>
<feature type="region of interest" description="Disordered" evidence="2">
    <location>
        <begin position="1"/>
        <end position="20"/>
    </location>
</feature>
<keyword evidence="1" id="KW-0378">Hydrolase</keyword>
<name>A0ABN9X6U3_9DINO</name>
<evidence type="ECO:0000313" key="4">
    <source>
        <dbReference type="Proteomes" id="UP001189429"/>
    </source>
</evidence>
<evidence type="ECO:0000256" key="1">
    <source>
        <dbReference type="ARBA" id="ARBA00022801"/>
    </source>
</evidence>
<dbReference type="InterPro" id="IPR018228">
    <property type="entry name" value="DNase_TatD-rel_CS"/>
</dbReference>
<reference evidence="3" key="1">
    <citation type="submission" date="2023-10" db="EMBL/GenBank/DDBJ databases">
        <authorList>
            <person name="Chen Y."/>
            <person name="Shah S."/>
            <person name="Dougan E. K."/>
            <person name="Thang M."/>
            <person name="Chan C."/>
        </authorList>
    </citation>
    <scope>NUCLEOTIDE SEQUENCE [LARGE SCALE GENOMIC DNA]</scope>
</reference>
<dbReference type="InterPro" id="IPR032466">
    <property type="entry name" value="Metal_Hydrolase"/>
</dbReference>
<dbReference type="Proteomes" id="UP001189429">
    <property type="component" value="Unassembled WGS sequence"/>
</dbReference>
<dbReference type="EMBL" id="CAUYUJ010019793">
    <property type="protein sequence ID" value="CAK0893711.1"/>
    <property type="molecule type" value="Genomic_DNA"/>
</dbReference>
<keyword evidence="4" id="KW-1185">Reference proteome</keyword>
<organism evidence="3 4">
    <name type="scientific">Prorocentrum cordatum</name>
    <dbReference type="NCBI Taxonomy" id="2364126"/>
    <lineage>
        <taxon>Eukaryota</taxon>
        <taxon>Sar</taxon>
        <taxon>Alveolata</taxon>
        <taxon>Dinophyceae</taxon>
        <taxon>Prorocentrales</taxon>
        <taxon>Prorocentraceae</taxon>
        <taxon>Prorocentrum</taxon>
    </lineage>
</organism>
<dbReference type="CDD" id="cd01310">
    <property type="entry name" value="TatD_DNAse"/>
    <property type="match status" value="1"/>
</dbReference>
<sequence>MQWLETPMAAKRTRGGTNGWKVESSTTKTDFCSSYGSKTGNVYNKRASRNELHNAEWCECGPEASWSSPPVRIIDTHCHLESLDGCWALPPSQGSWGFGGWWQRSKFDAAATVQHVLNSQPSELSAVISNCCDPLDFDWYEGLMEAWDSGEFRDGRLYWSVGIHPCCAKDFLVRHESEPELEQRMLALAAHPRCIAIGECGLDYCKSSETHEDQKLVFERICRLAVLLKKALVVHARDCPIDAIEILRKLVPTDWPIHVHGYTGVAEDARELLATFSGLCIGFCGAITMTDFHGSCGQCAPLWHPSCKFCGGQPEWVKRDFDALIDVVPLDRILLETDAPYMPPYPFFGRSCQPWMVGEVAKRLASRKGVTVATLIEGCNRNARRVYNTAFE</sequence>
<evidence type="ECO:0000313" key="3">
    <source>
        <dbReference type="EMBL" id="CAK0893711.1"/>
    </source>
</evidence>
<evidence type="ECO:0008006" key="5">
    <source>
        <dbReference type="Google" id="ProtNLM"/>
    </source>
</evidence>
<dbReference type="PROSITE" id="PS01091">
    <property type="entry name" value="TATD_3"/>
    <property type="match status" value="1"/>
</dbReference>
<dbReference type="InterPro" id="IPR001130">
    <property type="entry name" value="TatD-like"/>
</dbReference>